<dbReference type="RefSeq" id="WP_054285472.1">
    <property type="nucleotide sequence ID" value="NZ_CYHA01000005.1"/>
</dbReference>
<reference evidence="3" key="1">
    <citation type="submission" date="2015-08" db="EMBL/GenBank/DDBJ databases">
        <authorList>
            <person name="Varghese N."/>
        </authorList>
    </citation>
    <scope>NUCLEOTIDE SEQUENCE [LARGE SCALE GENOMIC DNA]</scope>
    <source>
        <strain evidence="3">DSM 17901</strain>
    </source>
</reference>
<accession>A0A0K6H225</accession>
<protein>
    <submittedName>
        <fullName evidence="2">Uncharacterized protein</fullName>
    </submittedName>
</protein>
<keyword evidence="1" id="KW-1133">Transmembrane helix</keyword>
<dbReference type="STRING" id="375574.GCA_001418035_02030"/>
<dbReference type="EMBL" id="CYHA01000005">
    <property type="protein sequence ID" value="CUA85032.1"/>
    <property type="molecule type" value="Genomic_DNA"/>
</dbReference>
<proteinExistence type="predicted"/>
<name>A0A0K6H225_9NEIS</name>
<gene>
    <name evidence="2" type="ORF">Ga0061063_2245</name>
</gene>
<dbReference type="CDD" id="cd09910">
    <property type="entry name" value="NGN-insert_like"/>
    <property type="match status" value="1"/>
</dbReference>
<evidence type="ECO:0000256" key="1">
    <source>
        <dbReference type="SAM" id="Phobius"/>
    </source>
</evidence>
<dbReference type="OrthoDB" id="47603at2"/>
<evidence type="ECO:0000313" key="3">
    <source>
        <dbReference type="Proteomes" id="UP000243535"/>
    </source>
</evidence>
<dbReference type="Gene3D" id="2.60.320.10">
    <property type="entry name" value="N-utilization substance G protein NusG, insert domain"/>
    <property type="match status" value="1"/>
</dbReference>
<feature type="transmembrane region" description="Helical" evidence="1">
    <location>
        <begin position="12"/>
        <end position="29"/>
    </location>
</feature>
<dbReference type="InterPro" id="IPR038690">
    <property type="entry name" value="NusG_2_sf"/>
</dbReference>
<evidence type="ECO:0000313" key="2">
    <source>
        <dbReference type="EMBL" id="CUA85032.1"/>
    </source>
</evidence>
<dbReference type="AlphaFoldDB" id="A0A0K6H225"/>
<keyword evidence="1" id="KW-0812">Transmembrane</keyword>
<dbReference type="Pfam" id="PF07009">
    <property type="entry name" value="NusG_II"/>
    <property type="match status" value="1"/>
</dbReference>
<organism evidence="2 3">
    <name type="scientific">Gulbenkiania indica</name>
    <dbReference type="NCBI Taxonomy" id="375574"/>
    <lineage>
        <taxon>Bacteria</taxon>
        <taxon>Pseudomonadati</taxon>
        <taxon>Pseudomonadota</taxon>
        <taxon>Betaproteobacteria</taxon>
        <taxon>Neisseriales</taxon>
        <taxon>Chromobacteriaceae</taxon>
        <taxon>Gulbenkiania</taxon>
    </lineage>
</organism>
<keyword evidence="1" id="KW-0472">Membrane</keyword>
<sequence>MSRPLLRPGDGLIILLATGLTLWLSIALWQGGSARTVRILSGGRLFLETSLLHDRTVTVPGPLGSTRVEIRAGRVRVASDPGPRQYCVRQGWLTRAGDTALCLPNAVRVELGGSAAYDSLSF</sequence>
<keyword evidence="3" id="KW-1185">Reference proteome</keyword>
<dbReference type="Proteomes" id="UP000243535">
    <property type="component" value="Unassembled WGS sequence"/>
</dbReference>